<evidence type="ECO:0000256" key="2">
    <source>
        <dbReference type="ARBA" id="ARBA00022729"/>
    </source>
</evidence>
<sequence>MGTLPFTGRVQRHPSMSRTAFHALSSPAGTPTFRGLHAGIKRATAAGVVALVCALAPAAVQAQQDLPIRIGLVGPMSGGSADFGQSMVNGAQLAINEINAVGGYLGRKIELVVKNDQGDPPVGGRVAEELVGKDKVVAAIGYCNTGVALAGIPVFQKAGVPLIVPCATGSPILTQAPMPQNMIFQTSPRDALQAPFVVGDAFAKGARKFAVLADTTPYGEAGLADVLKALKARDLTPVYVGHFPLGLTPGDAENMLSKARDAGADVLLTYTVGPENGSIALARKALKWSVPLTGPWPLSFPNFIQKAGATAEGTTMVQDFIAEPTTPRRTAFLLAYERAYKTRRIPVPMAAAQAYDSVYLLMYAILQTPPDKPITSAGIKAALENLDRIYYCVVTDCDRPFNQRDHAAITANMLVMGEVRDGKVGFANASDAKKAVVIETKK</sequence>
<dbReference type="EMBL" id="MLJW01001756">
    <property type="protein sequence ID" value="OIQ76851.1"/>
    <property type="molecule type" value="Genomic_DNA"/>
</dbReference>
<evidence type="ECO:0000256" key="3">
    <source>
        <dbReference type="ARBA" id="ARBA00022970"/>
    </source>
</evidence>
<comment type="caution">
    <text evidence="5">The sequence shown here is derived from an EMBL/GenBank/DDBJ whole genome shotgun (WGS) entry which is preliminary data.</text>
</comment>
<dbReference type="PANTHER" id="PTHR30483">
    <property type="entry name" value="LEUCINE-SPECIFIC-BINDING PROTEIN"/>
    <property type="match status" value="1"/>
</dbReference>
<dbReference type="InterPro" id="IPR028081">
    <property type="entry name" value="Leu-bd"/>
</dbReference>
<keyword evidence="1" id="KW-0813">Transport</keyword>
<organism evidence="5">
    <name type="scientific">mine drainage metagenome</name>
    <dbReference type="NCBI Taxonomy" id="410659"/>
    <lineage>
        <taxon>unclassified sequences</taxon>
        <taxon>metagenomes</taxon>
        <taxon>ecological metagenomes</taxon>
    </lineage>
</organism>
<protein>
    <recommendedName>
        <fullName evidence="4">Leucine-binding protein domain-containing protein</fullName>
    </recommendedName>
</protein>
<name>A0A1J5QH58_9ZZZZ</name>
<evidence type="ECO:0000313" key="5">
    <source>
        <dbReference type="EMBL" id="OIQ76851.1"/>
    </source>
</evidence>
<dbReference type="GO" id="GO:0006865">
    <property type="term" value="P:amino acid transport"/>
    <property type="evidence" value="ECO:0007669"/>
    <property type="project" value="UniProtKB-KW"/>
</dbReference>
<reference evidence="5" key="1">
    <citation type="submission" date="2016-10" db="EMBL/GenBank/DDBJ databases">
        <title>Sequence of Gallionella enrichment culture.</title>
        <authorList>
            <person name="Poehlein A."/>
            <person name="Muehling M."/>
            <person name="Daniel R."/>
        </authorList>
    </citation>
    <scope>NUCLEOTIDE SEQUENCE</scope>
</reference>
<proteinExistence type="predicted"/>
<dbReference type="InterPro" id="IPR051010">
    <property type="entry name" value="BCAA_transport"/>
</dbReference>
<dbReference type="SUPFAM" id="SSF53822">
    <property type="entry name" value="Periplasmic binding protein-like I"/>
    <property type="match status" value="1"/>
</dbReference>
<dbReference type="Pfam" id="PF13458">
    <property type="entry name" value="Peripla_BP_6"/>
    <property type="match status" value="1"/>
</dbReference>
<dbReference type="InterPro" id="IPR000709">
    <property type="entry name" value="Leu_Ile_Val-bd"/>
</dbReference>
<gene>
    <name evidence="5" type="ORF">GALL_414660</name>
</gene>
<dbReference type="PANTHER" id="PTHR30483:SF6">
    <property type="entry name" value="PERIPLASMIC BINDING PROTEIN OF ABC TRANSPORTER FOR NATURAL AMINO ACIDS"/>
    <property type="match status" value="1"/>
</dbReference>
<dbReference type="CDD" id="cd06335">
    <property type="entry name" value="PBP1_ABC_ligand_binding-like"/>
    <property type="match status" value="1"/>
</dbReference>
<feature type="domain" description="Leucine-binding protein" evidence="4">
    <location>
        <begin position="67"/>
        <end position="411"/>
    </location>
</feature>
<dbReference type="PRINTS" id="PR00337">
    <property type="entry name" value="LEUILEVALBP"/>
</dbReference>
<evidence type="ECO:0000256" key="1">
    <source>
        <dbReference type="ARBA" id="ARBA00022448"/>
    </source>
</evidence>
<evidence type="ECO:0000259" key="4">
    <source>
        <dbReference type="Pfam" id="PF13458"/>
    </source>
</evidence>
<dbReference type="InterPro" id="IPR028082">
    <property type="entry name" value="Peripla_BP_I"/>
</dbReference>
<accession>A0A1J5QH58</accession>
<dbReference type="AlphaFoldDB" id="A0A1J5QH58"/>
<keyword evidence="2" id="KW-0732">Signal</keyword>
<dbReference type="Gene3D" id="3.40.50.2300">
    <property type="match status" value="2"/>
</dbReference>
<keyword evidence="3" id="KW-0029">Amino-acid transport</keyword>